<dbReference type="Pfam" id="PF00266">
    <property type="entry name" value="Aminotran_5"/>
    <property type="match status" value="1"/>
</dbReference>
<dbReference type="Gene3D" id="3.90.1150.10">
    <property type="entry name" value="Aspartate Aminotransferase, domain 1"/>
    <property type="match status" value="1"/>
</dbReference>
<accession>A0A9E8NCA5</accession>
<evidence type="ECO:0000256" key="8">
    <source>
        <dbReference type="ARBA" id="ARBA00023004"/>
    </source>
</evidence>
<evidence type="ECO:0000256" key="1">
    <source>
        <dbReference type="ARBA" id="ARBA00001933"/>
    </source>
</evidence>
<dbReference type="EMBL" id="CP112998">
    <property type="protein sequence ID" value="WAC12366.1"/>
    <property type="molecule type" value="Genomic_DNA"/>
</dbReference>
<keyword evidence="4" id="KW-0808">Transferase</keyword>
<dbReference type="PROSITE" id="PS00595">
    <property type="entry name" value="AA_TRANSFER_CLASS_5"/>
    <property type="match status" value="1"/>
</dbReference>
<evidence type="ECO:0000256" key="3">
    <source>
        <dbReference type="ARBA" id="ARBA00012239"/>
    </source>
</evidence>
<comment type="similarity">
    <text evidence="2">Belongs to the class-V pyridoxal-phosphate-dependent aminotransferase family. NifS/IscS subfamily.</text>
</comment>
<dbReference type="InterPro" id="IPR015422">
    <property type="entry name" value="PyrdxlP-dep_Trfase_small"/>
</dbReference>
<keyword evidence="5" id="KW-0001">2Fe-2S</keyword>
<dbReference type="KEGG" id="dpf:ON006_00085"/>
<evidence type="ECO:0000256" key="7">
    <source>
        <dbReference type="ARBA" id="ARBA00022898"/>
    </source>
</evidence>
<keyword evidence="8" id="KW-0408">Iron</keyword>
<comment type="catalytic activity">
    <reaction evidence="10">
        <text>(sulfur carrier)-H + L-cysteine = (sulfur carrier)-SH + L-alanine</text>
        <dbReference type="Rhea" id="RHEA:43892"/>
        <dbReference type="Rhea" id="RHEA-COMP:14737"/>
        <dbReference type="Rhea" id="RHEA-COMP:14739"/>
        <dbReference type="ChEBI" id="CHEBI:29917"/>
        <dbReference type="ChEBI" id="CHEBI:35235"/>
        <dbReference type="ChEBI" id="CHEBI:57972"/>
        <dbReference type="ChEBI" id="CHEBI:64428"/>
        <dbReference type="EC" id="2.8.1.7"/>
    </reaction>
</comment>
<evidence type="ECO:0000256" key="5">
    <source>
        <dbReference type="ARBA" id="ARBA00022714"/>
    </source>
</evidence>
<dbReference type="PIRSF" id="PIRSF005572">
    <property type="entry name" value="NifS"/>
    <property type="match status" value="1"/>
</dbReference>
<dbReference type="InterPro" id="IPR000192">
    <property type="entry name" value="Aminotrans_V_dom"/>
</dbReference>
<comment type="cofactor">
    <cofactor evidence="1 11">
        <name>pyridoxal 5'-phosphate</name>
        <dbReference type="ChEBI" id="CHEBI:597326"/>
    </cofactor>
</comment>
<evidence type="ECO:0000256" key="11">
    <source>
        <dbReference type="RuleBase" id="RU004504"/>
    </source>
</evidence>
<evidence type="ECO:0000256" key="6">
    <source>
        <dbReference type="ARBA" id="ARBA00022723"/>
    </source>
</evidence>
<evidence type="ECO:0000313" key="14">
    <source>
        <dbReference type="Proteomes" id="UP001164653"/>
    </source>
</evidence>
<dbReference type="GO" id="GO:0031071">
    <property type="term" value="F:cysteine desulfurase activity"/>
    <property type="evidence" value="ECO:0007669"/>
    <property type="project" value="UniProtKB-EC"/>
</dbReference>
<dbReference type="PANTHER" id="PTHR11601">
    <property type="entry name" value="CYSTEINE DESULFURYLASE FAMILY MEMBER"/>
    <property type="match status" value="1"/>
</dbReference>
<keyword evidence="9" id="KW-0411">Iron-sulfur</keyword>
<feature type="domain" description="Aminotransferase class V" evidence="12">
    <location>
        <begin position="7"/>
        <end position="367"/>
    </location>
</feature>
<dbReference type="InterPro" id="IPR015421">
    <property type="entry name" value="PyrdxlP-dep_Trfase_major"/>
</dbReference>
<dbReference type="PANTHER" id="PTHR11601:SF34">
    <property type="entry name" value="CYSTEINE DESULFURASE"/>
    <property type="match status" value="1"/>
</dbReference>
<protein>
    <recommendedName>
        <fullName evidence="3">cysteine desulfurase</fullName>
        <ecNumber evidence="3">2.8.1.7</ecNumber>
    </recommendedName>
</protein>
<evidence type="ECO:0000256" key="10">
    <source>
        <dbReference type="ARBA" id="ARBA00050776"/>
    </source>
</evidence>
<evidence type="ECO:0000313" key="13">
    <source>
        <dbReference type="EMBL" id="WAC12366.1"/>
    </source>
</evidence>
<dbReference type="AlphaFoldDB" id="A0A9E8NCA5"/>
<dbReference type="InterPro" id="IPR015424">
    <property type="entry name" value="PyrdxlP-dep_Trfase"/>
</dbReference>
<dbReference type="RefSeq" id="WP_244824750.1">
    <property type="nucleotide sequence ID" value="NZ_CP112998.1"/>
</dbReference>
<evidence type="ECO:0000256" key="4">
    <source>
        <dbReference type="ARBA" id="ARBA00022679"/>
    </source>
</evidence>
<keyword evidence="13" id="KW-0032">Aminotransferase</keyword>
<dbReference type="Proteomes" id="UP001164653">
    <property type="component" value="Chromosome"/>
</dbReference>
<dbReference type="InterPro" id="IPR020578">
    <property type="entry name" value="Aminotrans_V_PyrdxlP_BS"/>
</dbReference>
<keyword evidence="14" id="KW-1185">Reference proteome</keyword>
<gene>
    <name evidence="13" type="ORF">ON006_00085</name>
</gene>
<evidence type="ECO:0000256" key="2">
    <source>
        <dbReference type="ARBA" id="ARBA00006490"/>
    </source>
</evidence>
<dbReference type="Gene3D" id="3.40.640.10">
    <property type="entry name" value="Type I PLP-dependent aspartate aminotransferase-like (Major domain)"/>
    <property type="match status" value="1"/>
</dbReference>
<dbReference type="SUPFAM" id="SSF53383">
    <property type="entry name" value="PLP-dependent transferases"/>
    <property type="match status" value="1"/>
</dbReference>
<dbReference type="GO" id="GO:0051537">
    <property type="term" value="F:2 iron, 2 sulfur cluster binding"/>
    <property type="evidence" value="ECO:0007669"/>
    <property type="project" value="UniProtKB-KW"/>
</dbReference>
<dbReference type="GO" id="GO:0008483">
    <property type="term" value="F:transaminase activity"/>
    <property type="evidence" value="ECO:0007669"/>
    <property type="project" value="UniProtKB-KW"/>
</dbReference>
<organism evidence="13 14">
    <name type="scientific">Dyadobacter pollutisoli</name>
    <dbReference type="NCBI Taxonomy" id="2910158"/>
    <lineage>
        <taxon>Bacteria</taxon>
        <taxon>Pseudomonadati</taxon>
        <taxon>Bacteroidota</taxon>
        <taxon>Cytophagia</taxon>
        <taxon>Cytophagales</taxon>
        <taxon>Spirosomataceae</taxon>
        <taxon>Dyadobacter</taxon>
    </lineage>
</organism>
<dbReference type="EC" id="2.8.1.7" evidence="3"/>
<reference evidence="13" key="1">
    <citation type="submission" date="2022-11" db="EMBL/GenBank/DDBJ databases">
        <title>Dyadobacter pollutisoli sp. nov., isolated from plastic dumped soil.</title>
        <authorList>
            <person name="Kim J.M."/>
            <person name="Kim K.R."/>
            <person name="Lee J.K."/>
            <person name="Hao L."/>
            <person name="Jeon C.O."/>
        </authorList>
    </citation>
    <scope>NUCLEOTIDE SEQUENCE</scope>
    <source>
        <strain evidence="13">U1</strain>
    </source>
</reference>
<proteinExistence type="inferred from homology"/>
<dbReference type="FunFam" id="3.40.640.10:FF:000003">
    <property type="entry name" value="Cysteine desulfurase IscS"/>
    <property type="match status" value="1"/>
</dbReference>
<dbReference type="GO" id="GO:0046872">
    <property type="term" value="F:metal ion binding"/>
    <property type="evidence" value="ECO:0007669"/>
    <property type="project" value="UniProtKB-KW"/>
</dbReference>
<evidence type="ECO:0000256" key="9">
    <source>
        <dbReference type="ARBA" id="ARBA00023014"/>
    </source>
</evidence>
<dbReference type="InterPro" id="IPR016454">
    <property type="entry name" value="Cysteine_dSase"/>
</dbReference>
<name>A0A9E8NCA5_9BACT</name>
<keyword evidence="6" id="KW-0479">Metal-binding</keyword>
<keyword evidence="7" id="KW-0663">Pyridoxal phosphate</keyword>
<sequence>MALKLPVYLDNNATTPMDPRVLDEMLPYFSEKFGNAASKTHSFGWEAEEAVDIAREQVAALVGAHPQEIIFTSGATEAVNLAVKGVCDNVAGSDHHIITVVTEHKAVLDTCKHIEKTGGNVTYLPVKPNGLISLKELESAITENTILIAVMYANNETGVIQPIREIAAIARKYGILFLSDATQAVGKIPVNVQMDSIDLMAFSAHKLYGPKGVGALYVRKKNPSVTLTAQIDGGGHERNMRSGTLNVPGIVGFGKACEICSNEMAADSKRLSKLRNAFEVELLVLNDISINGEDIPRLPHATNISFGYVDGEKMIFEAGSDIAFSRSSACTSATLEPSYVLKAMGISDEAIHHSFRFSFGRFTTEDQTNHAIKVISKIVKEHRHERDHGHHQIV</sequence>
<evidence type="ECO:0000259" key="12">
    <source>
        <dbReference type="Pfam" id="PF00266"/>
    </source>
</evidence>